<evidence type="ECO:0000313" key="3">
    <source>
        <dbReference type="Proteomes" id="UP000036947"/>
    </source>
</evidence>
<dbReference type="GO" id="GO:0032259">
    <property type="term" value="P:methylation"/>
    <property type="evidence" value="ECO:0007669"/>
    <property type="project" value="UniProtKB-KW"/>
</dbReference>
<feature type="domain" description="Methyltransferase" evidence="1">
    <location>
        <begin position="4"/>
        <end position="79"/>
    </location>
</feature>
<dbReference type="AlphaFoldDB" id="A0A0L0MWT7"/>
<protein>
    <submittedName>
        <fullName evidence="2">Putative arsenite methyltransferase</fullName>
    </submittedName>
</protein>
<sequence>MLKAHSGKTNIQFVESRITEIALASGVTECIIPNCVINLVPQDEKQLMFNLIFRLLKSRWRVAISDILAKKPFPEEIRQSIGL</sequence>
<gene>
    <name evidence="2" type="ORF">TOPH_09129</name>
</gene>
<evidence type="ECO:0000313" key="2">
    <source>
        <dbReference type="EMBL" id="KND86244.1"/>
    </source>
</evidence>
<evidence type="ECO:0000259" key="1">
    <source>
        <dbReference type="Pfam" id="PF13847"/>
    </source>
</evidence>
<keyword evidence="2" id="KW-0489">Methyltransferase</keyword>
<comment type="caution">
    <text evidence="2">The sequence shown here is derived from an EMBL/GenBank/DDBJ whole genome shotgun (WGS) entry which is preliminary data.</text>
</comment>
<dbReference type="OrthoDB" id="66144at2759"/>
<accession>A0A0L0MWT7</accession>
<organism evidence="2 3">
    <name type="scientific">Tolypocladium ophioglossoides (strain CBS 100239)</name>
    <name type="common">Snaketongue truffleclub</name>
    <name type="synonym">Elaphocordyceps ophioglossoides</name>
    <dbReference type="NCBI Taxonomy" id="1163406"/>
    <lineage>
        <taxon>Eukaryota</taxon>
        <taxon>Fungi</taxon>
        <taxon>Dikarya</taxon>
        <taxon>Ascomycota</taxon>
        <taxon>Pezizomycotina</taxon>
        <taxon>Sordariomycetes</taxon>
        <taxon>Hypocreomycetidae</taxon>
        <taxon>Hypocreales</taxon>
        <taxon>Ophiocordycipitaceae</taxon>
        <taxon>Tolypocladium</taxon>
    </lineage>
</organism>
<dbReference type="STRING" id="1163406.A0A0L0MWT7"/>
<keyword evidence="3" id="KW-1185">Reference proteome</keyword>
<proteinExistence type="predicted"/>
<reference evidence="2 3" key="1">
    <citation type="journal article" date="2015" name="BMC Genomics">
        <title>The genome of the truffle-parasite Tolypocladium ophioglossoides and the evolution of antifungal peptaibiotics.</title>
        <authorList>
            <person name="Quandt C.A."/>
            <person name="Bushley K.E."/>
            <person name="Spatafora J.W."/>
        </authorList>
    </citation>
    <scope>NUCLEOTIDE SEQUENCE [LARGE SCALE GENOMIC DNA]</scope>
    <source>
        <strain evidence="2 3">CBS 100239</strain>
    </source>
</reference>
<keyword evidence="2" id="KW-0808">Transferase</keyword>
<dbReference type="Pfam" id="PF13847">
    <property type="entry name" value="Methyltransf_31"/>
    <property type="match status" value="1"/>
</dbReference>
<dbReference type="InterPro" id="IPR025714">
    <property type="entry name" value="Methyltranfer_dom"/>
</dbReference>
<dbReference type="Proteomes" id="UP000036947">
    <property type="component" value="Unassembled WGS sequence"/>
</dbReference>
<dbReference type="EMBL" id="LFRF01000066">
    <property type="protein sequence ID" value="KND86244.1"/>
    <property type="molecule type" value="Genomic_DNA"/>
</dbReference>
<dbReference type="Gene3D" id="3.40.50.150">
    <property type="entry name" value="Vaccinia Virus protein VP39"/>
    <property type="match status" value="1"/>
</dbReference>
<dbReference type="GO" id="GO:0008168">
    <property type="term" value="F:methyltransferase activity"/>
    <property type="evidence" value="ECO:0007669"/>
    <property type="project" value="UniProtKB-KW"/>
</dbReference>
<dbReference type="InterPro" id="IPR029063">
    <property type="entry name" value="SAM-dependent_MTases_sf"/>
</dbReference>
<name>A0A0L0MWT7_TOLOC</name>